<dbReference type="Gene3D" id="3.10.350.10">
    <property type="entry name" value="LysM domain"/>
    <property type="match status" value="1"/>
</dbReference>
<dbReference type="InterPro" id="IPR018392">
    <property type="entry name" value="LysM"/>
</dbReference>
<protein>
    <recommendedName>
        <fullName evidence="3">LysM domain-containing protein</fullName>
    </recommendedName>
</protein>
<dbReference type="InterPro" id="IPR036779">
    <property type="entry name" value="LysM_dom_sf"/>
</dbReference>
<feature type="compositionally biased region" description="Low complexity" evidence="1">
    <location>
        <begin position="333"/>
        <end position="342"/>
    </location>
</feature>
<evidence type="ECO:0000313" key="4">
    <source>
        <dbReference type="EMBL" id="GBC98030.1"/>
    </source>
</evidence>
<dbReference type="SUPFAM" id="SSF55383">
    <property type="entry name" value="Copper amine oxidase, domain N"/>
    <property type="match status" value="1"/>
</dbReference>
<dbReference type="SUPFAM" id="SSF54106">
    <property type="entry name" value="LysM domain"/>
    <property type="match status" value="1"/>
</dbReference>
<evidence type="ECO:0000256" key="1">
    <source>
        <dbReference type="SAM" id="MobiDB-lite"/>
    </source>
</evidence>
<feature type="chain" id="PRO_5014177398" description="LysM domain-containing protein" evidence="2">
    <location>
        <begin position="32"/>
        <end position="666"/>
    </location>
</feature>
<sequence length="666" mass="71567">MWRDDRWACVVRRWLVSAVCALVGSLGQAQAPGAPVVSFLEPQDGTVIPADAETVTIRFRLVSPDGVNLMRYQPFVNGHPGNDPIPIDPPAPQVELTMVWRGVRQFPDAIYTITVRAVDAKGREGSGTLTLVKGRGERPAQVEILQPRSGELVRGKVMIFVRARDEKGLRGLVVRAREQATARDQSIYTGTLHGQQVEVQVAWDTTSTHPQTGEPLFPDGVYLLQAWVLNEDKHRIFSNEVLVVVQNRVAQPVLSQVAPAPPPRGGATLGTGLAVLTGAHRLMVPSVPIAPLCVLLTPYPTRFDSGAPTVAVPSATRWPLRFVDASVTPSSVPVRSPSALSSTEVAQPQRATPSVTARSPLQFPTPQEEPFALSRQVGFSTAPLNAVPKVANALAISRSVPTFSSSPTVATTLPKQLTPEQTAVPVLPAPVVAFNEQQRTLQPVVASSVVGRAVLPTQREAGIAAQAPEPERVLPHPMPPRVAFPQRSASNSTSVQPALQPLHGFRYTVIAGDTLKDLAERFGVDVHALASANELPVDAPLRIGQRLWVPARPVKVWVDGRLVQSPLPAFIRNDTVVGPLRAVVEASGGSVDWDNTRKQAIAVLGPRHIAATIGHAALQVNGEAVPLSIAPFLLGNRTFLPLRPLGQAMGKTVEWWRGTLRLNATK</sequence>
<evidence type="ECO:0000313" key="5">
    <source>
        <dbReference type="Proteomes" id="UP000236173"/>
    </source>
</evidence>
<name>A0A2H5XA13_9BACT</name>
<organism evidence="4 5">
    <name type="scientific">Candidatus Fervidibacter japonicus</name>
    <dbReference type="NCBI Taxonomy" id="2035412"/>
    <lineage>
        <taxon>Bacteria</taxon>
        <taxon>Candidatus Fervidibacterota</taxon>
        <taxon>Candidatus Fervidibacter</taxon>
    </lineage>
</organism>
<reference evidence="5" key="1">
    <citation type="submission" date="2017-09" db="EMBL/GenBank/DDBJ databases">
        <title>Metaegenomics of thermophilic ammonia-oxidizing enrichment culture.</title>
        <authorList>
            <person name="Kato S."/>
            <person name="Suzuki K."/>
        </authorList>
    </citation>
    <scope>NUCLEOTIDE SEQUENCE [LARGE SCALE GENOMIC DNA]</scope>
</reference>
<comment type="caution">
    <text evidence="4">The sequence shown here is derived from an EMBL/GenBank/DDBJ whole genome shotgun (WGS) entry which is preliminary data.</text>
</comment>
<feature type="region of interest" description="Disordered" evidence="1">
    <location>
        <begin position="333"/>
        <end position="362"/>
    </location>
</feature>
<feature type="domain" description="LysM" evidence="3">
    <location>
        <begin position="505"/>
        <end position="549"/>
    </location>
</feature>
<accession>A0A2H5XA13</accession>
<keyword evidence="2" id="KW-0732">Signal</keyword>
<dbReference type="AlphaFoldDB" id="A0A2H5XA13"/>
<evidence type="ECO:0000259" key="3">
    <source>
        <dbReference type="PROSITE" id="PS51782"/>
    </source>
</evidence>
<dbReference type="SMART" id="SM00257">
    <property type="entry name" value="LysM"/>
    <property type="match status" value="1"/>
</dbReference>
<dbReference type="Pfam" id="PF01476">
    <property type="entry name" value="LysM"/>
    <property type="match status" value="1"/>
</dbReference>
<dbReference type="PROSITE" id="PS51782">
    <property type="entry name" value="LYSM"/>
    <property type="match status" value="1"/>
</dbReference>
<dbReference type="Proteomes" id="UP000236173">
    <property type="component" value="Unassembled WGS sequence"/>
</dbReference>
<dbReference type="InterPro" id="IPR036582">
    <property type="entry name" value="Mao_N_sf"/>
</dbReference>
<proteinExistence type="predicted"/>
<feature type="compositionally biased region" description="Polar residues" evidence="1">
    <location>
        <begin position="343"/>
        <end position="362"/>
    </location>
</feature>
<dbReference type="CDD" id="cd00118">
    <property type="entry name" value="LysM"/>
    <property type="match status" value="1"/>
</dbReference>
<dbReference type="EMBL" id="BEHT01000005">
    <property type="protein sequence ID" value="GBC98030.1"/>
    <property type="molecule type" value="Genomic_DNA"/>
</dbReference>
<dbReference type="Pfam" id="PF07833">
    <property type="entry name" value="Cu_amine_oxidN1"/>
    <property type="match status" value="1"/>
</dbReference>
<feature type="signal peptide" evidence="2">
    <location>
        <begin position="1"/>
        <end position="31"/>
    </location>
</feature>
<gene>
    <name evidence="4" type="ORF">HRbin17_00525</name>
</gene>
<dbReference type="InterPro" id="IPR012854">
    <property type="entry name" value="Cu_amine_oxidase-like_N"/>
</dbReference>
<evidence type="ECO:0000256" key="2">
    <source>
        <dbReference type="SAM" id="SignalP"/>
    </source>
</evidence>
<dbReference type="Gene3D" id="3.30.457.10">
    <property type="entry name" value="Copper amine oxidase-like, N-terminal domain"/>
    <property type="match status" value="1"/>
</dbReference>